<accession>A0AAV5RQG1</accession>
<keyword evidence="2" id="KW-1185">Reference proteome</keyword>
<sequence length="76" mass="9172">MSPPTVVMDDRLVKPHTECPLVQLVQYECEYRVETEGFDCVPFKRMFRECPSIFGPRRYEEKHEPEHKILHSHKRK</sequence>
<dbReference type="Pfam" id="PF11093">
    <property type="entry name" value="Mitochondr_Som1"/>
    <property type="match status" value="1"/>
</dbReference>
<proteinExistence type="predicted"/>
<dbReference type="Proteomes" id="UP001362899">
    <property type="component" value="Unassembled WGS sequence"/>
</dbReference>
<evidence type="ECO:0000313" key="2">
    <source>
        <dbReference type="Proteomes" id="UP001362899"/>
    </source>
</evidence>
<dbReference type="GO" id="GO:0042720">
    <property type="term" value="C:mitochondrial inner membrane peptidase complex"/>
    <property type="evidence" value="ECO:0007669"/>
    <property type="project" value="InterPro"/>
</dbReference>
<comment type="caution">
    <text evidence="1">The sequence shown here is derived from an EMBL/GenBank/DDBJ whole genome shotgun (WGS) entry which is preliminary data.</text>
</comment>
<organism evidence="1 2">
    <name type="scientific">Starmerella bacillaris</name>
    <name type="common">Yeast</name>
    <name type="synonym">Candida zemplinina</name>
    <dbReference type="NCBI Taxonomy" id="1247836"/>
    <lineage>
        <taxon>Eukaryota</taxon>
        <taxon>Fungi</taxon>
        <taxon>Dikarya</taxon>
        <taxon>Ascomycota</taxon>
        <taxon>Saccharomycotina</taxon>
        <taxon>Dipodascomycetes</taxon>
        <taxon>Dipodascales</taxon>
        <taxon>Trichomonascaceae</taxon>
        <taxon>Starmerella</taxon>
    </lineage>
</organism>
<gene>
    <name evidence="1" type="ORF">DASB73_037220</name>
</gene>
<dbReference type="EMBL" id="BTGC01000008">
    <property type="protein sequence ID" value="GMM52759.1"/>
    <property type="molecule type" value="Genomic_DNA"/>
</dbReference>
<evidence type="ECO:0000313" key="1">
    <source>
        <dbReference type="EMBL" id="GMM52759.1"/>
    </source>
</evidence>
<dbReference type="AlphaFoldDB" id="A0AAV5RQG1"/>
<name>A0AAV5RQG1_STABA</name>
<dbReference type="InterPro" id="IPR024645">
    <property type="entry name" value="Mitochondr_Som1"/>
</dbReference>
<reference evidence="1 2" key="1">
    <citation type="journal article" date="2023" name="Elife">
        <title>Identification of key yeast species and microbe-microbe interactions impacting larval growth of Drosophila in the wild.</title>
        <authorList>
            <person name="Mure A."/>
            <person name="Sugiura Y."/>
            <person name="Maeda R."/>
            <person name="Honda K."/>
            <person name="Sakurai N."/>
            <person name="Takahashi Y."/>
            <person name="Watada M."/>
            <person name="Katoh T."/>
            <person name="Gotoh A."/>
            <person name="Gotoh Y."/>
            <person name="Taniguchi I."/>
            <person name="Nakamura K."/>
            <person name="Hayashi T."/>
            <person name="Katayama T."/>
            <person name="Uemura T."/>
            <person name="Hattori Y."/>
        </authorList>
    </citation>
    <scope>NUCLEOTIDE SEQUENCE [LARGE SCALE GENOMIC DNA]</scope>
    <source>
        <strain evidence="1 2">SB-73</strain>
    </source>
</reference>
<protein>
    <submittedName>
        <fullName evidence="1">Uncharacterized protein</fullName>
    </submittedName>
</protein>